<dbReference type="InterPro" id="IPR003231">
    <property type="entry name" value="ACP"/>
</dbReference>
<comment type="similarity">
    <text evidence="7">Belongs to the acyl carrier protein (ACP) family.</text>
</comment>
<dbReference type="UniPathway" id="UPA00094"/>
<evidence type="ECO:0000256" key="7">
    <source>
        <dbReference type="HAMAP-Rule" id="MF_01217"/>
    </source>
</evidence>
<dbReference type="Proteomes" id="UP000034037">
    <property type="component" value="Chromosome"/>
</dbReference>
<keyword evidence="1 7" id="KW-0596">Phosphopantetheine</keyword>
<feature type="domain" description="Carrier" evidence="8">
    <location>
        <begin position="20"/>
        <end position="95"/>
    </location>
</feature>
<sequence>MDFNDKAASENAVKTGAEGPNVFASVAKILQDVGGISAEDVTPESRFTEDLAVSSLNYIELIVNAEDAFGVRIEDADAKDLTTVQDLIDFINTNKAD</sequence>
<dbReference type="NCBIfam" id="NF002150">
    <property type="entry name" value="PRK00982.1-4"/>
    <property type="match status" value="1"/>
</dbReference>
<dbReference type="PATRIC" id="fig|92706.3.peg.2286"/>
<dbReference type="PANTHER" id="PTHR20863">
    <property type="entry name" value="ACYL CARRIER PROTEIN"/>
    <property type="match status" value="1"/>
</dbReference>
<dbReference type="RefSeq" id="WP_003859586.1">
    <property type="nucleotide sequence ID" value="NZ_CP011309.1"/>
</dbReference>
<evidence type="ECO:0000313" key="10">
    <source>
        <dbReference type="Proteomes" id="UP000034037"/>
    </source>
</evidence>
<dbReference type="InterPro" id="IPR036736">
    <property type="entry name" value="ACP-like_sf"/>
</dbReference>
<dbReference type="Gene3D" id="1.10.1200.10">
    <property type="entry name" value="ACP-like"/>
    <property type="match status" value="1"/>
</dbReference>
<name>A0A0F6WR84_9CORY</name>
<dbReference type="InterPro" id="IPR009081">
    <property type="entry name" value="PP-bd_ACP"/>
</dbReference>
<evidence type="ECO:0000259" key="8">
    <source>
        <dbReference type="PROSITE" id="PS50075"/>
    </source>
</evidence>
<evidence type="ECO:0000256" key="3">
    <source>
        <dbReference type="ARBA" id="ARBA00022553"/>
    </source>
</evidence>
<comment type="function">
    <text evidence="7">Carrier of the growing fatty acid chain in fatty acid biosynthesis.</text>
</comment>
<keyword evidence="6 7" id="KW-0275">Fatty acid biosynthesis</keyword>
<dbReference type="EMBL" id="CP011309">
    <property type="protein sequence ID" value="AKF28023.1"/>
    <property type="molecule type" value="Genomic_DNA"/>
</dbReference>
<dbReference type="SUPFAM" id="SSF47336">
    <property type="entry name" value="ACP-like"/>
    <property type="match status" value="1"/>
</dbReference>
<comment type="pathway">
    <text evidence="7">Lipid metabolism; fatty acid biosynthesis.</text>
</comment>
<dbReference type="GO" id="GO:0009245">
    <property type="term" value="P:lipid A biosynthetic process"/>
    <property type="evidence" value="ECO:0007669"/>
    <property type="project" value="TreeGrafter"/>
</dbReference>
<dbReference type="HOGENOM" id="CLU_108696_5_6_11"/>
<comment type="PTM">
    <text evidence="7">4'-phosphopantetheine is transferred from CoA to a specific serine of apo-ACP by AcpS. This modification is essential for activity because fatty acids are bound in thioester linkage to the sulfhydryl of the prosthetic group.</text>
</comment>
<gene>
    <name evidence="7" type="primary">acpP</name>
    <name evidence="9" type="ORF">YH66_10885</name>
</gene>
<comment type="subcellular location">
    <subcellularLocation>
        <location evidence="7">Cytoplasm</location>
    </subcellularLocation>
</comment>
<accession>A0A0F6WR84</accession>
<evidence type="ECO:0000256" key="2">
    <source>
        <dbReference type="ARBA" id="ARBA00022516"/>
    </source>
</evidence>
<keyword evidence="3 7" id="KW-0597">Phosphoprotein</keyword>
<reference evidence="9 10" key="1">
    <citation type="submission" date="2015-04" db="EMBL/GenBank/DDBJ databases">
        <title>Complete Genome Sequence of Brevibacterium flavum ATCC 15168.</title>
        <authorList>
            <person name="Ahn J."/>
            <person name="Park G."/>
            <person name="Jeon W."/>
            <person name="Jang Y."/>
            <person name="Jang M."/>
            <person name="Lee H."/>
            <person name="Lee H."/>
        </authorList>
    </citation>
    <scope>NUCLEOTIDE SEQUENCE [LARGE SCALE GENOMIC DNA]</scope>
    <source>
        <strain evidence="9 10">ATCC 15168</strain>
    </source>
</reference>
<dbReference type="Pfam" id="PF00550">
    <property type="entry name" value="PP-binding"/>
    <property type="match status" value="1"/>
</dbReference>
<evidence type="ECO:0000256" key="5">
    <source>
        <dbReference type="ARBA" id="ARBA00023098"/>
    </source>
</evidence>
<keyword evidence="4 7" id="KW-0276">Fatty acid metabolism</keyword>
<keyword evidence="10" id="KW-1185">Reference proteome</keyword>
<dbReference type="GO" id="GO:0005829">
    <property type="term" value="C:cytosol"/>
    <property type="evidence" value="ECO:0007669"/>
    <property type="project" value="TreeGrafter"/>
</dbReference>
<protein>
    <recommendedName>
        <fullName evidence="7">Acyl carrier protein</fullName>
        <shortName evidence="7">ACP</shortName>
    </recommendedName>
</protein>
<dbReference type="GO" id="GO:0000036">
    <property type="term" value="F:acyl carrier activity"/>
    <property type="evidence" value="ECO:0007669"/>
    <property type="project" value="UniProtKB-UniRule"/>
</dbReference>
<feature type="modified residue" description="O-(pantetheine 4'-phosphoryl)serine" evidence="7">
    <location>
        <position position="55"/>
    </location>
</feature>
<organism evidence="9 10">
    <name type="scientific">[Brevibacterium] flavum</name>
    <dbReference type="NCBI Taxonomy" id="92706"/>
    <lineage>
        <taxon>Bacteria</taxon>
        <taxon>Bacillati</taxon>
        <taxon>Actinomycetota</taxon>
        <taxon>Actinomycetes</taxon>
        <taxon>Mycobacteriales</taxon>
        <taxon>Corynebacteriaceae</taxon>
        <taxon>Corynebacterium</taxon>
    </lineage>
</organism>
<evidence type="ECO:0000256" key="6">
    <source>
        <dbReference type="ARBA" id="ARBA00023160"/>
    </source>
</evidence>
<dbReference type="GO" id="GO:0016020">
    <property type="term" value="C:membrane"/>
    <property type="evidence" value="ECO:0007669"/>
    <property type="project" value="GOC"/>
</dbReference>
<keyword evidence="7" id="KW-0963">Cytoplasm</keyword>
<dbReference type="GeneID" id="1020207"/>
<dbReference type="HAMAP" id="MF_01217">
    <property type="entry name" value="Acyl_carrier"/>
    <property type="match status" value="1"/>
</dbReference>
<keyword evidence="5 7" id="KW-0443">Lipid metabolism</keyword>
<dbReference type="GO" id="GO:0000035">
    <property type="term" value="F:acyl binding"/>
    <property type="evidence" value="ECO:0007669"/>
    <property type="project" value="TreeGrafter"/>
</dbReference>
<evidence type="ECO:0000313" key="9">
    <source>
        <dbReference type="EMBL" id="AKF28023.1"/>
    </source>
</evidence>
<evidence type="ECO:0000256" key="1">
    <source>
        <dbReference type="ARBA" id="ARBA00022450"/>
    </source>
</evidence>
<evidence type="ECO:0000256" key="4">
    <source>
        <dbReference type="ARBA" id="ARBA00022832"/>
    </source>
</evidence>
<keyword evidence="2 7" id="KW-0444">Lipid biosynthesis</keyword>
<dbReference type="PANTHER" id="PTHR20863:SF76">
    <property type="entry name" value="CARRIER DOMAIN-CONTAINING PROTEIN"/>
    <property type="match status" value="1"/>
</dbReference>
<proteinExistence type="inferred from homology"/>
<dbReference type="PROSITE" id="PS50075">
    <property type="entry name" value="CARRIER"/>
    <property type="match status" value="1"/>
</dbReference>
<dbReference type="AlphaFoldDB" id="A0A0F6WR84"/>